<dbReference type="Proteomes" id="UP000499080">
    <property type="component" value="Unassembled WGS sequence"/>
</dbReference>
<protein>
    <submittedName>
        <fullName evidence="2">Uncharacterized protein</fullName>
    </submittedName>
</protein>
<evidence type="ECO:0000313" key="2">
    <source>
        <dbReference type="EMBL" id="GBM94587.1"/>
    </source>
</evidence>
<keyword evidence="3" id="KW-1185">Reference proteome</keyword>
<feature type="region of interest" description="Disordered" evidence="1">
    <location>
        <begin position="1"/>
        <end position="31"/>
    </location>
</feature>
<dbReference type="AlphaFoldDB" id="A0A4Y2JXR0"/>
<evidence type="ECO:0000256" key="1">
    <source>
        <dbReference type="SAM" id="MobiDB-lite"/>
    </source>
</evidence>
<organism evidence="2 3">
    <name type="scientific">Araneus ventricosus</name>
    <name type="common">Orbweaver spider</name>
    <name type="synonym">Epeira ventricosa</name>
    <dbReference type="NCBI Taxonomy" id="182803"/>
    <lineage>
        <taxon>Eukaryota</taxon>
        <taxon>Metazoa</taxon>
        <taxon>Ecdysozoa</taxon>
        <taxon>Arthropoda</taxon>
        <taxon>Chelicerata</taxon>
        <taxon>Arachnida</taxon>
        <taxon>Araneae</taxon>
        <taxon>Araneomorphae</taxon>
        <taxon>Entelegynae</taxon>
        <taxon>Araneoidea</taxon>
        <taxon>Araneidae</taxon>
        <taxon>Araneus</taxon>
    </lineage>
</organism>
<proteinExistence type="predicted"/>
<reference evidence="2 3" key="1">
    <citation type="journal article" date="2019" name="Sci. Rep.">
        <title>Orb-weaving spider Araneus ventricosus genome elucidates the spidroin gene catalogue.</title>
        <authorList>
            <person name="Kono N."/>
            <person name="Nakamura H."/>
            <person name="Ohtoshi R."/>
            <person name="Moran D.A.P."/>
            <person name="Shinohara A."/>
            <person name="Yoshida Y."/>
            <person name="Fujiwara M."/>
            <person name="Mori M."/>
            <person name="Tomita M."/>
            <person name="Arakawa K."/>
        </authorList>
    </citation>
    <scope>NUCLEOTIDE SEQUENCE [LARGE SCALE GENOMIC DNA]</scope>
</reference>
<evidence type="ECO:0000313" key="3">
    <source>
        <dbReference type="Proteomes" id="UP000499080"/>
    </source>
</evidence>
<gene>
    <name evidence="2" type="ORF">AVEN_272498_1</name>
</gene>
<feature type="compositionally biased region" description="Low complexity" evidence="1">
    <location>
        <begin position="20"/>
        <end position="31"/>
    </location>
</feature>
<name>A0A4Y2JXR0_ARAVE</name>
<dbReference type="EMBL" id="BGPR01003982">
    <property type="protein sequence ID" value="GBM94587.1"/>
    <property type="molecule type" value="Genomic_DNA"/>
</dbReference>
<accession>A0A4Y2JXR0</accession>
<sequence length="94" mass="11033">MKVANPYQLPVKRCEPEPKSFSSSSLSSPSSRDQIFTVIRKFRQLYFPLLDESMPCRFAAHRRQKNVPHDIRRYRVSNKGLPDFKTKYLVSGDR</sequence>
<comment type="caution">
    <text evidence="2">The sequence shown here is derived from an EMBL/GenBank/DDBJ whole genome shotgun (WGS) entry which is preliminary data.</text>
</comment>